<keyword evidence="1" id="KW-0812">Transmembrane</keyword>
<evidence type="ECO:0000256" key="1">
    <source>
        <dbReference type="SAM" id="Phobius"/>
    </source>
</evidence>
<name>A0AAW0M8R2_QUESU</name>
<sequence length="116" mass="12618">MTSSSAKESRNIGPTAWRALHFESIVSLSHRTQSNQGEKGGGVFVSQESEKDFESAPIILGSVGFVVLLVIVVLCIWVVVVVCMDRLREACDVCFVGNGIDYLRNPLGIDQIHLVA</sequence>
<protein>
    <submittedName>
        <fullName evidence="2">Uncharacterized protein</fullName>
    </submittedName>
</protein>
<reference evidence="2 3" key="1">
    <citation type="journal article" date="2018" name="Sci. Data">
        <title>The draft genome sequence of cork oak.</title>
        <authorList>
            <person name="Ramos A.M."/>
            <person name="Usie A."/>
            <person name="Barbosa P."/>
            <person name="Barros P.M."/>
            <person name="Capote T."/>
            <person name="Chaves I."/>
            <person name="Simoes F."/>
            <person name="Abreu I."/>
            <person name="Carrasquinho I."/>
            <person name="Faro C."/>
            <person name="Guimaraes J.B."/>
            <person name="Mendonca D."/>
            <person name="Nobrega F."/>
            <person name="Rodrigues L."/>
            <person name="Saibo N.J.M."/>
            <person name="Varela M.C."/>
            <person name="Egas C."/>
            <person name="Matos J."/>
            <person name="Miguel C.M."/>
            <person name="Oliveira M.M."/>
            <person name="Ricardo C.P."/>
            <person name="Goncalves S."/>
        </authorList>
    </citation>
    <scope>NUCLEOTIDE SEQUENCE [LARGE SCALE GENOMIC DNA]</scope>
    <source>
        <strain evidence="3">cv. HL8</strain>
    </source>
</reference>
<organism evidence="2 3">
    <name type="scientific">Quercus suber</name>
    <name type="common">Cork oak</name>
    <dbReference type="NCBI Taxonomy" id="58331"/>
    <lineage>
        <taxon>Eukaryota</taxon>
        <taxon>Viridiplantae</taxon>
        <taxon>Streptophyta</taxon>
        <taxon>Embryophyta</taxon>
        <taxon>Tracheophyta</taxon>
        <taxon>Spermatophyta</taxon>
        <taxon>Magnoliopsida</taxon>
        <taxon>eudicotyledons</taxon>
        <taxon>Gunneridae</taxon>
        <taxon>Pentapetalae</taxon>
        <taxon>rosids</taxon>
        <taxon>fabids</taxon>
        <taxon>Fagales</taxon>
        <taxon>Fagaceae</taxon>
        <taxon>Quercus</taxon>
    </lineage>
</organism>
<accession>A0AAW0M8R2</accession>
<dbReference type="Proteomes" id="UP000237347">
    <property type="component" value="Unassembled WGS sequence"/>
</dbReference>
<keyword evidence="3" id="KW-1185">Reference proteome</keyword>
<dbReference type="EMBL" id="PKMF04000009">
    <property type="protein sequence ID" value="KAK7860035.1"/>
    <property type="molecule type" value="Genomic_DNA"/>
</dbReference>
<proteinExistence type="predicted"/>
<keyword evidence="1" id="KW-0472">Membrane</keyword>
<dbReference type="AlphaFoldDB" id="A0AAW0M8R2"/>
<keyword evidence="1" id="KW-1133">Transmembrane helix</keyword>
<evidence type="ECO:0000313" key="3">
    <source>
        <dbReference type="Proteomes" id="UP000237347"/>
    </source>
</evidence>
<evidence type="ECO:0000313" key="2">
    <source>
        <dbReference type="EMBL" id="KAK7860035.1"/>
    </source>
</evidence>
<gene>
    <name evidence="2" type="ORF">CFP56_000360</name>
</gene>
<comment type="caution">
    <text evidence="2">The sequence shown here is derived from an EMBL/GenBank/DDBJ whole genome shotgun (WGS) entry which is preliminary data.</text>
</comment>
<feature type="transmembrane region" description="Helical" evidence="1">
    <location>
        <begin position="58"/>
        <end position="80"/>
    </location>
</feature>